<gene>
    <name evidence="2" type="ORF">SAMN05518684_113104</name>
</gene>
<sequence length="290" mass="31861">MFSQEWPLIFFTLFGQLAVGTFIVLMAARFVLKRKGITDLRWLKPSLLALTVLMAMAIVMSMFHLGSISNAFYALSNAGSSWLAREILLAGVFLALLVATYAVSHTQKSIDVISWITAVAGIGTVYAMASVYVTTIIPAWMHVNTYVAYFGTTVIYGVVGAGLCFMVFDRKEFFTSPYVSFMKKAGFVAAGAIIVQLIVLPVYLTSLAGGAPAAQMSLNLLFENHAWTMLLRWLLTIAGGGLLIYSFYRYADRLTKHIPAFIYVAVALVLIGEFTGRYLFYISGIPMNIG</sequence>
<feature type="transmembrane region" description="Helical" evidence="1">
    <location>
        <begin position="146"/>
        <end position="168"/>
    </location>
</feature>
<keyword evidence="3" id="KW-1185">Reference proteome</keyword>
<feature type="transmembrane region" description="Helical" evidence="1">
    <location>
        <begin position="87"/>
        <end position="103"/>
    </location>
</feature>
<evidence type="ECO:0000256" key="1">
    <source>
        <dbReference type="SAM" id="Phobius"/>
    </source>
</evidence>
<feature type="transmembrane region" description="Helical" evidence="1">
    <location>
        <begin position="260"/>
        <end position="280"/>
    </location>
</feature>
<dbReference type="AlphaFoldDB" id="A0A1H9W080"/>
<dbReference type="GO" id="GO:0019645">
    <property type="term" value="P:anaerobic electron transport chain"/>
    <property type="evidence" value="ECO:0007669"/>
    <property type="project" value="InterPro"/>
</dbReference>
<dbReference type="PANTHER" id="PTHR38095">
    <property type="entry name" value="ANAEROBIC DIMETHYL SULFOXIDE REDUCTASE CHAIN YNFH"/>
    <property type="match status" value="1"/>
</dbReference>
<dbReference type="GO" id="GO:0009390">
    <property type="term" value="C:dimethyl sulfoxide reductase complex"/>
    <property type="evidence" value="ECO:0007669"/>
    <property type="project" value="TreeGrafter"/>
</dbReference>
<keyword evidence="1" id="KW-0812">Transmembrane</keyword>
<feature type="transmembrane region" description="Helical" evidence="1">
    <location>
        <begin position="6"/>
        <end position="27"/>
    </location>
</feature>
<proteinExistence type="predicted"/>
<dbReference type="Pfam" id="PF04976">
    <property type="entry name" value="DmsC"/>
    <property type="match status" value="1"/>
</dbReference>
<reference evidence="3" key="1">
    <citation type="submission" date="2016-10" db="EMBL/GenBank/DDBJ databases">
        <authorList>
            <person name="Varghese N."/>
            <person name="Submissions S."/>
        </authorList>
    </citation>
    <scope>NUCLEOTIDE SEQUENCE [LARGE SCALE GENOMIC DNA]</scope>
    <source>
        <strain evidence="3">S9</strain>
    </source>
</reference>
<dbReference type="GO" id="GO:0009389">
    <property type="term" value="F:dimethyl sulfoxide reductase activity"/>
    <property type="evidence" value="ECO:0007669"/>
    <property type="project" value="TreeGrafter"/>
</dbReference>
<organism evidence="2 3">
    <name type="scientific">Salipaludibacillus aurantiacus</name>
    <dbReference type="NCBI Taxonomy" id="1601833"/>
    <lineage>
        <taxon>Bacteria</taxon>
        <taxon>Bacillati</taxon>
        <taxon>Bacillota</taxon>
        <taxon>Bacilli</taxon>
        <taxon>Bacillales</taxon>
        <taxon>Bacillaceae</taxon>
    </lineage>
</organism>
<evidence type="ECO:0000313" key="3">
    <source>
        <dbReference type="Proteomes" id="UP000198571"/>
    </source>
</evidence>
<protein>
    <submittedName>
        <fullName evidence="2">Anaerobic dimethyl sulfoxide reductase subunit C (DMSO reductase anchor subunit)</fullName>
    </submittedName>
</protein>
<dbReference type="RefSeq" id="WP_093054071.1">
    <property type="nucleotide sequence ID" value="NZ_FOGT01000013.1"/>
</dbReference>
<name>A0A1H9W080_9BACI</name>
<feature type="transmembrane region" description="Helical" evidence="1">
    <location>
        <begin position="115"/>
        <end position="140"/>
    </location>
</feature>
<keyword evidence="1" id="KW-1133">Transmembrane helix</keyword>
<dbReference type="STRING" id="1601833.SAMN05518684_113104"/>
<evidence type="ECO:0000313" key="2">
    <source>
        <dbReference type="EMBL" id="SES27238.1"/>
    </source>
</evidence>
<dbReference type="PANTHER" id="PTHR38095:SF2">
    <property type="entry name" value="ANAEROBIC DIMETHYL SULFOXIDE REDUCTASE CHAIN C"/>
    <property type="match status" value="1"/>
</dbReference>
<dbReference type="EMBL" id="FOGT01000013">
    <property type="protein sequence ID" value="SES27238.1"/>
    <property type="molecule type" value="Genomic_DNA"/>
</dbReference>
<dbReference type="GO" id="GO:0005886">
    <property type="term" value="C:plasma membrane"/>
    <property type="evidence" value="ECO:0007669"/>
    <property type="project" value="TreeGrafter"/>
</dbReference>
<feature type="transmembrane region" description="Helical" evidence="1">
    <location>
        <begin position="188"/>
        <end position="210"/>
    </location>
</feature>
<feature type="transmembrane region" description="Helical" evidence="1">
    <location>
        <begin position="230"/>
        <end position="248"/>
    </location>
</feature>
<feature type="transmembrane region" description="Helical" evidence="1">
    <location>
        <begin position="47"/>
        <end position="67"/>
    </location>
</feature>
<keyword evidence="1" id="KW-0472">Membrane</keyword>
<dbReference type="Proteomes" id="UP000198571">
    <property type="component" value="Unassembled WGS sequence"/>
</dbReference>
<dbReference type="OrthoDB" id="2083322at2"/>
<accession>A0A1H9W080</accession>
<dbReference type="InterPro" id="IPR007059">
    <property type="entry name" value="DmsC"/>
</dbReference>